<gene>
    <name evidence="1" type="ORF">A3G64_01695</name>
</gene>
<accession>A0A1G2CM36</accession>
<evidence type="ECO:0000313" key="2">
    <source>
        <dbReference type="Proteomes" id="UP000179281"/>
    </source>
</evidence>
<dbReference type="EMBL" id="MHLD01000020">
    <property type="protein sequence ID" value="OGZ02409.1"/>
    <property type="molecule type" value="Genomic_DNA"/>
</dbReference>
<dbReference type="Proteomes" id="UP000179281">
    <property type="component" value="Unassembled WGS sequence"/>
</dbReference>
<dbReference type="STRING" id="1798653.A3G64_01695"/>
<dbReference type="AlphaFoldDB" id="A0A1G2CM36"/>
<protein>
    <recommendedName>
        <fullName evidence="3">O-methyltransferase domain-containing protein</fullName>
    </recommendedName>
</protein>
<sequence length="331" mass="37047">MASMDHSSLRLSGVQQIFSDFIVAELLLALEENGILATIANESPFSVRTVAREARVNDDILRAACDFLAEQGLCEKVNADRYRLLGMHNDIKSSANFLLAYKTMYESLAGLMNDSKRYGIDIKRNGIYYRRGLDAMVAHAFPSLLTRLNELGAKRITGIGANALGFLRVASEEIRLDACMGVVSDEERAELEDKQSDRLRSSDGVRIVRGELGHPEQFSAEAAAEALVSIAVFHDFRPEDRLRSVLGEYKKFFPSSRLFLLEFDVSGRDGARERGASPARYLTSVSRLTHALKREIGPRSVNEWTAAIKKSGWRLTRTQQFESGLVIYECW</sequence>
<evidence type="ECO:0008006" key="3">
    <source>
        <dbReference type="Google" id="ProtNLM"/>
    </source>
</evidence>
<dbReference type="InterPro" id="IPR029063">
    <property type="entry name" value="SAM-dependent_MTases_sf"/>
</dbReference>
<proteinExistence type="predicted"/>
<reference evidence="1 2" key="1">
    <citation type="journal article" date="2016" name="Nat. Commun.">
        <title>Thousands of microbial genomes shed light on interconnected biogeochemical processes in an aquifer system.</title>
        <authorList>
            <person name="Anantharaman K."/>
            <person name="Brown C.T."/>
            <person name="Hug L.A."/>
            <person name="Sharon I."/>
            <person name="Castelle C.J."/>
            <person name="Probst A.J."/>
            <person name="Thomas B.C."/>
            <person name="Singh A."/>
            <person name="Wilkins M.J."/>
            <person name="Karaoz U."/>
            <person name="Brodie E.L."/>
            <person name="Williams K.H."/>
            <person name="Hubbard S.S."/>
            <person name="Banfield J.F."/>
        </authorList>
    </citation>
    <scope>NUCLEOTIDE SEQUENCE [LARGE SCALE GENOMIC DNA]</scope>
</reference>
<organism evidence="1 2">
    <name type="scientific">Candidatus Liptonbacteria bacterium RIFCSPLOWO2_12_FULL_60_15</name>
    <dbReference type="NCBI Taxonomy" id="1798653"/>
    <lineage>
        <taxon>Bacteria</taxon>
        <taxon>Candidatus Liptoniibacteriota</taxon>
    </lineage>
</organism>
<evidence type="ECO:0000313" key="1">
    <source>
        <dbReference type="EMBL" id="OGZ02409.1"/>
    </source>
</evidence>
<name>A0A1G2CM36_9BACT</name>
<dbReference type="Gene3D" id="3.40.50.150">
    <property type="entry name" value="Vaccinia Virus protein VP39"/>
    <property type="match status" value="1"/>
</dbReference>
<comment type="caution">
    <text evidence="1">The sequence shown here is derived from an EMBL/GenBank/DDBJ whole genome shotgun (WGS) entry which is preliminary data.</text>
</comment>